<reference evidence="8" key="1">
    <citation type="submission" date="2021-02" db="EMBL/GenBank/DDBJ databases">
        <authorList>
            <person name="Nowell W R."/>
        </authorList>
    </citation>
    <scope>NUCLEOTIDE SEQUENCE</scope>
</reference>
<dbReference type="EMBL" id="CAJNYT010005566">
    <property type="protein sequence ID" value="CAF3756019.1"/>
    <property type="molecule type" value="Genomic_DNA"/>
</dbReference>
<evidence type="ECO:0000256" key="4">
    <source>
        <dbReference type="ARBA" id="ARBA00022989"/>
    </source>
</evidence>
<feature type="transmembrane region" description="Helical" evidence="6">
    <location>
        <begin position="197"/>
        <end position="215"/>
    </location>
</feature>
<keyword evidence="5 6" id="KW-0472">Membrane</keyword>
<dbReference type="Gene3D" id="1.20.1740.10">
    <property type="entry name" value="Amino acid/polyamine transporter I"/>
    <property type="match status" value="1"/>
</dbReference>
<feature type="transmembrane region" description="Helical" evidence="6">
    <location>
        <begin position="24"/>
        <end position="45"/>
    </location>
</feature>
<evidence type="ECO:0000256" key="5">
    <source>
        <dbReference type="ARBA" id="ARBA00023136"/>
    </source>
</evidence>
<feature type="transmembrane region" description="Helical" evidence="6">
    <location>
        <begin position="227"/>
        <end position="246"/>
    </location>
</feature>
<evidence type="ECO:0000313" key="7">
    <source>
        <dbReference type="EMBL" id="CAF3756019.1"/>
    </source>
</evidence>
<dbReference type="PANTHER" id="PTHR45649:SF9">
    <property type="entry name" value="AMINO-ACID PERMEASE 2"/>
    <property type="match status" value="1"/>
</dbReference>
<feature type="transmembrane region" description="Helical" evidence="6">
    <location>
        <begin position="65"/>
        <end position="89"/>
    </location>
</feature>
<dbReference type="EMBL" id="CAJOBR010001515">
    <property type="protein sequence ID" value="CAF4614437.1"/>
    <property type="molecule type" value="Genomic_DNA"/>
</dbReference>
<name>A0A821D162_9BILA</name>
<evidence type="ECO:0000256" key="6">
    <source>
        <dbReference type="SAM" id="Phobius"/>
    </source>
</evidence>
<dbReference type="Proteomes" id="UP000663848">
    <property type="component" value="Unassembled WGS sequence"/>
</dbReference>
<gene>
    <name evidence="7" type="ORF">GRG538_LOCUS31665</name>
    <name evidence="8" type="ORF">QYT958_LOCUS12441</name>
</gene>
<keyword evidence="4 6" id="KW-1133">Transmembrane helix</keyword>
<keyword evidence="2" id="KW-0813">Transport</keyword>
<dbReference type="GO" id="GO:0022857">
    <property type="term" value="F:transmembrane transporter activity"/>
    <property type="evidence" value="ECO:0007669"/>
    <property type="project" value="InterPro"/>
</dbReference>
<dbReference type="AlphaFoldDB" id="A0A821D162"/>
<keyword evidence="3 6" id="KW-0812">Transmembrane</keyword>
<evidence type="ECO:0000256" key="3">
    <source>
        <dbReference type="ARBA" id="ARBA00022692"/>
    </source>
</evidence>
<sequence length="284" mass="31757">MTDYDATAHIAEEIQNAAVRAPQAIASALFLTYSLGFLFNIVLGFTMGDIENLLSSPTAQPFTQIFYNVLGRTGGIIFTLFAFIILNFCGISVLQANARTIYAFSRDELLPFSKVWIRINSYTQTPLIAVWLSVTLAVSINLIGLGSYTAIAAIFNVCAIALDWSYCIPIICKLIYGTETGRYIPGLWNLGTFSTPINYWSVIWTAFVSVIFLMPTNQPGTVENMNYAVVILIGILVFAMIYWFACGARKYYIGPRTNQHCHKEKDNSWDFVSSLCENDQVTRF</sequence>
<comment type="subcellular location">
    <subcellularLocation>
        <location evidence="1">Membrane</location>
        <topology evidence="1">Multi-pass membrane protein</topology>
    </subcellularLocation>
</comment>
<evidence type="ECO:0000313" key="9">
    <source>
        <dbReference type="Proteomes" id="UP000663848"/>
    </source>
</evidence>
<dbReference type="GO" id="GO:0016020">
    <property type="term" value="C:membrane"/>
    <property type="evidence" value="ECO:0007669"/>
    <property type="project" value="UniProtKB-SubCell"/>
</dbReference>
<dbReference type="InterPro" id="IPR002293">
    <property type="entry name" value="AA/rel_permease1"/>
</dbReference>
<dbReference type="PANTHER" id="PTHR45649">
    <property type="entry name" value="AMINO-ACID PERMEASE BAT1"/>
    <property type="match status" value="1"/>
</dbReference>
<feature type="transmembrane region" description="Helical" evidence="6">
    <location>
        <begin position="127"/>
        <end position="145"/>
    </location>
</feature>
<evidence type="ECO:0000256" key="2">
    <source>
        <dbReference type="ARBA" id="ARBA00022448"/>
    </source>
</evidence>
<feature type="transmembrane region" description="Helical" evidence="6">
    <location>
        <begin position="151"/>
        <end position="176"/>
    </location>
</feature>
<accession>A0A821D162</accession>
<evidence type="ECO:0000313" key="8">
    <source>
        <dbReference type="EMBL" id="CAF4614437.1"/>
    </source>
</evidence>
<evidence type="ECO:0000256" key="1">
    <source>
        <dbReference type="ARBA" id="ARBA00004141"/>
    </source>
</evidence>
<evidence type="ECO:0008006" key="10">
    <source>
        <dbReference type="Google" id="ProtNLM"/>
    </source>
</evidence>
<protein>
    <recommendedName>
        <fullName evidence="10">Amino acid transporter</fullName>
    </recommendedName>
</protein>
<dbReference type="Pfam" id="PF13520">
    <property type="entry name" value="AA_permease_2"/>
    <property type="match status" value="1"/>
</dbReference>
<proteinExistence type="predicted"/>
<dbReference type="Proteomes" id="UP000663872">
    <property type="component" value="Unassembled WGS sequence"/>
</dbReference>
<organism evidence="8 9">
    <name type="scientific">Rotaria socialis</name>
    <dbReference type="NCBI Taxonomy" id="392032"/>
    <lineage>
        <taxon>Eukaryota</taxon>
        <taxon>Metazoa</taxon>
        <taxon>Spiralia</taxon>
        <taxon>Gnathifera</taxon>
        <taxon>Rotifera</taxon>
        <taxon>Eurotatoria</taxon>
        <taxon>Bdelloidea</taxon>
        <taxon>Philodinida</taxon>
        <taxon>Philodinidae</taxon>
        <taxon>Rotaria</taxon>
    </lineage>
</organism>
<comment type="caution">
    <text evidence="8">The sequence shown here is derived from an EMBL/GenBank/DDBJ whole genome shotgun (WGS) entry which is preliminary data.</text>
</comment>